<comment type="subcellular location">
    <subcellularLocation>
        <location evidence="1 4">Nucleus</location>
        <location evidence="1 4">Nucleolus</location>
    </subcellularLocation>
</comment>
<name>A0A9D3WGB9_9ROSI</name>
<reference evidence="7 8" key="1">
    <citation type="journal article" date="2021" name="Plant Biotechnol. J.">
        <title>Multi-omics assisted identification of the key and species-specific regulatory components of drought-tolerant mechanisms in Gossypium stocksii.</title>
        <authorList>
            <person name="Yu D."/>
            <person name="Ke L."/>
            <person name="Zhang D."/>
            <person name="Wu Y."/>
            <person name="Sun Y."/>
            <person name="Mei J."/>
            <person name="Sun J."/>
            <person name="Sun Y."/>
        </authorList>
    </citation>
    <scope>NUCLEOTIDE SEQUENCE [LARGE SCALE GENOMIC DNA]</scope>
    <source>
        <strain evidence="8">cv. E1</strain>
        <tissue evidence="7">Leaf</tissue>
    </source>
</reference>
<keyword evidence="8" id="KW-1185">Reference proteome</keyword>
<dbReference type="PANTHER" id="PTHR12728">
    <property type="entry name" value="BRIX DOMAIN CONTAINING PROTEIN"/>
    <property type="match status" value="1"/>
</dbReference>
<dbReference type="GO" id="GO:0000463">
    <property type="term" value="P:maturation of LSU-rRNA from tricistronic rRNA transcript (SSU-rRNA, 5.8S rRNA, LSU-rRNA)"/>
    <property type="evidence" value="ECO:0007669"/>
    <property type="project" value="TreeGrafter"/>
</dbReference>
<evidence type="ECO:0000256" key="5">
    <source>
        <dbReference type="SAM" id="MobiDB-lite"/>
    </source>
</evidence>
<evidence type="ECO:0000259" key="6">
    <source>
        <dbReference type="PROSITE" id="PS50833"/>
    </source>
</evidence>
<dbReference type="PANTHER" id="PTHR12728:SF0">
    <property type="entry name" value="RIBOSOME PRODUCTION FACTOR 2 HOMOLOG"/>
    <property type="match status" value="1"/>
</dbReference>
<dbReference type="InterPro" id="IPR039770">
    <property type="entry name" value="Rpf2"/>
</dbReference>
<feature type="region of interest" description="Disordered" evidence="5">
    <location>
        <begin position="292"/>
        <end position="325"/>
    </location>
</feature>
<protein>
    <recommendedName>
        <fullName evidence="4">Ribosome production factor 2 homolog</fullName>
    </recommendedName>
    <alternativeName>
        <fullName evidence="4">Ribosome biogenesis protein RPF2 homolog</fullName>
    </alternativeName>
</protein>
<feature type="domain" description="Brix" evidence="6">
    <location>
        <begin position="31"/>
        <end position="249"/>
    </location>
</feature>
<dbReference type="GO" id="GO:0019843">
    <property type="term" value="F:rRNA binding"/>
    <property type="evidence" value="ECO:0007669"/>
    <property type="project" value="UniProtKB-UniRule"/>
</dbReference>
<feature type="compositionally biased region" description="Basic and acidic residues" evidence="5">
    <location>
        <begin position="300"/>
        <end position="325"/>
    </location>
</feature>
<dbReference type="GO" id="GO:0005730">
    <property type="term" value="C:nucleolus"/>
    <property type="evidence" value="ECO:0007669"/>
    <property type="project" value="UniProtKB-SubCell"/>
</dbReference>
<dbReference type="InterPro" id="IPR007109">
    <property type="entry name" value="Brix"/>
</dbReference>
<dbReference type="GO" id="GO:0000027">
    <property type="term" value="P:ribosomal large subunit assembly"/>
    <property type="evidence" value="ECO:0007669"/>
    <property type="project" value="InterPro"/>
</dbReference>
<keyword evidence="3 4" id="KW-0539">Nucleus</keyword>
<dbReference type="SMART" id="SM00879">
    <property type="entry name" value="Brix"/>
    <property type="match status" value="1"/>
</dbReference>
<gene>
    <name evidence="7" type="ORF">J1N35_006443</name>
</gene>
<dbReference type="Pfam" id="PF04427">
    <property type="entry name" value="Brix"/>
    <property type="match status" value="1"/>
</dbReference>
<evidence type="ECO:0000313" key="7">
    <source>
        <dbReference type="EMBL" id="KAH1123283.1"/>
    </source>
</evidence>
<dbReference type="AlphaFoldDB" id="A0A9D3WGB9"/>
<accession>A0A9D3WGB9</accession>
<evidence type="ECO:0000313" key="8">
    <source>
        <dbReference type="Proteomes" id="UP000828251"/>
    </source>
</evidence>
<organism evidence="7 8">
    <name type="scientific">Gossypium stocksii</name>
    <dbReference type="NCBI Taxonomy" id="47602"/>
    <lineage>
        <taxon>Eukaryota</taxon>
        <taxon>Viridiplantae</taxon>
        <taxon>Streptophyta</taxon>
        <taxon>Embryophyta</taxon>
        <taxon>Tracheophyta</taxon>
        <taxon>Spermatophyta</taxon>
        <taxon>Magnoliopsida</taxon>
        <taxon>eudicotyledons</taxon>
        <taxon>Gunneridae</taxon>
        <taxon>Pentapetalae</taxon>
        <taxon>rosids</taxon>
        <taxon>malvids</taxon>
        <taxon>Malvales</taxon>
        <taxon>Malvaceae</taxon>
        <taxon>Malvoideae</taxon>
        <taxon>Gossypium</taxon>
    </lineage>
</organism>
<dbReference type="PROSITE" id="PS50833">
    <property type="entry name" value="BRIX"/>
    <property type="match status" value="1"/>
</dbReference>
<comment type="caution">
    <text evidence="7">The sequence shown here is derived from an EMBL/GenBank/DDBJ whole genome shotgun (WGS) entry which is preliminary data.</text>
</comment>
<proteinExistence type="inferred from homology"/>
<evidence type="ECO:0000256" key="2">
    <source>
        <dbReference type="ARBA" id="ARBA00010782"/>
    </source>
</evidence>
<evidence type="ECO:0000256" key="4">
    <source>
        <dbReference type="RuleBase" id="RU367086"/>
    </source>
</evidence>
<evidence type="ECO:0000256" key="3">
    <source>
        <dbReference type="ARBA" id="ARBA00023242"/>
    </source>
</evidence>
<dbReference type="Proteomes" id="UP000828251">
    <property type="component" value="Unassembled WGS sequence"/>
</dbReference>
<comment type="similarity">
    <text evidence="2 4">Belongs to the RPF2 family.</text>
</comment>
<evidence type="ECO:0000256" key="1">
    <source>
        <dbReference type="ARBA" id="ARBA00004604"/>
    </source>
</evidence>
<sequence length="325" mass="36689">MEEKLSICKFIPFFQWLFWLVDYILQVETGKKTLILQGTKTNGTLNSVLSEIYHLKKGGAVRYARKNDNIRPFESGGETSLEFFSLKTDCSIFVYGSHSKKRPNNLVIGRMYDHRVCDLIEVGVENFKGEFGWAPKYIESFSYDKKIAPRVGSKPFIAFIGEGFENVDELKHLREVLLDLLRGEAVENINLAGLDRAYVCIAISSSKVYLTHCALRLKKSGTVVPRMELVEVGPSMDLVVRRRRLPNEGLGKEAMKTAKDQPKKKVKNVSSDAIQGTIGKIYIPDQKVGEMALPNKAKGVKREGREAKNKEANEHASKKQKEESE</sequence>
<dbReference type="OrthoDB" id="407658at2759"/>
<dbReference type="EMBL" id="JAIQCV010000002">
    <property type="protein sequence ID" value="KAH1123283.1"/>
    <property type="molecule type" value="Genomic_DNA"/>
</dbReference>